<reference evidence="2" key="1">
    <citation type="submission" date="2021-06" db="EMBL/GenBank/DDBJ databases">
        <title>50 bacteria genomes isolated from Dapeng, Shenzhen, China.</title>
        <authorList>
            <person name="Zheng W."/>
            <person name="Yu S."/>
            <person name="Huang Y."/>
        </authorList>
    </citation>
    <scope>NUCLEOTIDE SEQUENCE</scope>
    <source>
        <strain evidence="2">DP4N28-2</strain>
    </source>
</reference>
<keyword evidence="1" id="KW-0732">Signal</keyword>
<accession>A0A9Q3XBW9</accession>
<dbReference type="EMBL" id="JAHVKP010000001">
    <property type="protein sequence ID" value="MBY6217477.1"/>
    <property type="molecule type" value="Genomic_DNA"/>
</dbReference>
<evidence type="ECO:0000313" key="3">
    <source>
        <dbReference type="Proteomes" id="UP000824927"/>
    </source>
</evidence>
<evidence type="ECO:0000256" key="1">
    <source>
        <dbReference type="SAM" id="SignalP"/>
    </source>
</evidence>
<dbReference type="AlphaFoldDB" id="A0A9Q3XBW9"/>
<organism evidence="2 3">
    <name type="scientific">Qipengyuania aquimaris</name>
    <dbReference type="NCBI Taxonomy" id="255984"/>
    <lineage>
        <taxon>Bacteria</taxon>
        <taxon>Pseudomonadati</taxon>
        <taxon>Pseudomonadota</taxon>
        <taxon>Alphaproteobacteria</taxon>
        <taxon>Sphingomonadales</taxon>
        <taxon>Erythrobacteraceae</taxon>
        <taxon>Qipengyuania</taxon>
    </lineage>
</organism>
<dbReference type="Pfam" id="PF04338">
    <property type="entry name" value="DUF481"/>
    <property type="match status" value="1"/>
</dbReference>
<feature type="signal peptide" evidence="1">
    <location>
        <begin position="1"/>
        <end position="23"/>
    </location>
</feature>
<proteinExistence type="predicted"/>
<name>A0A9Q3XBW9_9SPHN</name>
<sequence length="317" mass="34246">MRIRTYRYLLAPAMLAAAVPAAAELPEGVQAMIDAAIATGDAQKVATVLELARTTNPEEAETLDAIEAEWKSAQQVAAAEAAAAKEQTIREAGILELWSGEGEVGAFQSSGNTDSIGIAAGLKLKREGIDWSHRLTARVDYQRQNGVTSREQFLAAYEPRWQFNENMFVYGLAQFERDELQGFDARYALSGGLGYKLVDNEGLKLSIKAGPAWRVTEFSDGTSNSRIAGLFGADFDWEIFKGLTFTQDANAVAEGGGEVQVLVDGSNTSINLVSGLDFKISDSLRSRLSYAVDYDSNPPAGAVSTDTLTRFTVIYGF</sequence>
<dbReference type="RefSeq" id="WP_222404581.1">
    <property type="nucleotide sequence ID" value="NZ_JAHVKP010000001.1"/>
</dbReference>
<evidence type="ECO:0000313" key="2">
    <source>
        <dbReference type="EMBL" id="MBY6217477.1"/>
    </source>
</evidence>
<protein>
    <submittedName>
        <fullName evidence="2">DUF481 domain-containing protein</fullName>
    </submittedName>
</protein>
<feature type="chain" id="PRO_5040190297" evidence="1">
    <location>
        <begin position="24"/>
        <end position="317"/>
    </location>
</feature>
<dbReference type="Proteomes" id="UP000824927">
    <property type="component" value="Unassembled WGS sequence"/>
</dbReference>
<dbReference type="InterPro" id="IPR007433">
    <property type="entry name" value="DUF481"/>
</dbReference>
<gene>
    <name evidence="2" type="ORF">KUV31_03900</name>
</gene>
<comment type="caution">
    <text evidence="2">The sequence shown here is derived from an EMBL/GenBank/DDBJ whole genome shotgun (WGS) entry which is preliminary data.</text>
</comment>